<dbReference type="PANTHER" id="PTHR43696">
    <property type="entry name" value="COILED-COIL DOMAIN-CONTAINING PROTEIN 157"/>
    <property type="match status" value="1"/>
</dbReference>
<keyword evidence="4" id="KW-1185">Reference proteome</keyword>
<keyword evidence="1" id="KW-0175">Coiled coil</keyword>
<reference evidence="3" key="1">
    <citation type="submission" date="2019-05" db="EMBL/GenBank/DDBJ databases">
        <title>Annotation for the trematode Fasciolopsis buski.</title>
        <authorList>
            <person name="Choi Y.-J."/>
        </authorList>
    </citation>
    <scope>NUCLEOTIDE SEQUENCE</scope>
    <source>
        <strain evidence="3">HT</strain>
        <tissue evidence="3">Whole worm</tissue>
    </source>
</reference>
<accession>A0A8E0RKP7</accession>
<evidence type="ECO:0000313" key="3">
    <source>
        <dbReference type="EMBL" id="KAA0185837.1"/>
    </source>
</evidence>
<dbReference type="AlphaFoldDB" id="A0A8E0RKP7"/>
<name>A0A8E0RKP7_9TREM</name>
<gene>
    <name evidence="3" type="ORF">FBUS_06524</name>
</gene>
<feature type="compositionally biased region" description="Polar residues" evidence="2">
    <location>
        <begin position="495"/>
        <end position="506"/>
    </location>
</feature>
<sequence>MCNGDRLKGFMPVSWKSTLYADDEHGYDTEESTFNAMKTVEWIQQVERAFEVQSVRFSNNYHMDLTKKSTEDKITQTDNCLTDKPSTLTEGSIEKTITFLCAIHTKLLEDLNLPSELDRTQNESARQVLAEHTDKLAKETINGNFVYAICRDYDRISSWVTSRNDQLKESADKVDYLSSQIRERDEELSKEKYCRLFHSNDFIHPSKLLATLNRLLYEPLEELNKEFEPLLQPDSCILDLRKQAEEMQKKLIDLDHTCQAKEMANENLRSRIEQWQEKHEHLVQRMQQIMEQKQSQDQALTNEQNVTKEIQLKLTESKRNAEECQTRCQKFQNMIQQLQEQLEQAKLGLEQVTKLKDELLQKMEEYKHQNQLLAQYPDLNGPLRNTMEYAKPKSIEDELSGQIQANQLRIALLTEQTNRLVNAYTRIRKQADRGEIQLSTNADDPVNDQINTVAVHTPSSAESDRSMSSITQEYIRDKQRNMKVNKIQSITPLAFNRSGSHSTNRSDVSRPELWSGPRKSRHSKCRICLWS</sequence>
<feature type="region of interest" description="Disordered" evidence="2">
    <location>
        <begin position="495"/>
        <end position="519"/>
    </location>
</feature>
<dbReference type="InterPro" id="IPR029681">
    <property type="entry name" value="CCDC157"/>
</dbReference>
<dbReference type="OrthoDB" id="6287519at2759"/>
<comment type="caution">
    <text evidence="3">The sequence shown here is derived from an EMBL/GenBank/DDBJ whole genome shotgun (WGS) entry which is preliminary data.</text>
</comment>
<proteinExistence type="predicted"/>
<organism evidence="3 4">
    <name type="scientific">Fasciolopsis buskii</name>
    <dbReference type="NCBI Taxonomy" id="27845"/>
    <lineage>
        <taxon>Eukaryota</taxon>
        <taxon>Metazoa</taxon>
        <taxon>Spiralia</taxon>
        <taxon>Lophotrochozoa</taxon>
        <taxon>Platyhelminthes</taxon>
        <taxon>Trematoda</taxon>
        <taxon>Digenea</taxon>
        <taxon>Plagiorchiida</taxon>
        <taxon>Echinostomata</taxon>
        <taxon>Echinostomatoidea</taxon>
        <taxon>Fasciolidae</taxon>
        <taxon>Fasciolopsis</taxon>
    </lineage>
</organism>
<dbReference type="PANTHER" id="PTHR43696:SF9">
    <property type="entry name" value="COILED-COIL DOMAIN-CONTAINING PROTEIN 157"/>
    <property type="match status" value="1"/>
</dbReference>
<protein>
    <submittedName>
        <fullName evidence="3">Uncharacterized protein</fullName>
    </submittedName>
</protein>
<feature type="coiled-coil region" evidence="1">
    <location>
        <begin position="237"/>
        <end position="376"/>
    </location>
</feature>
<evidence type="ECO:0000313" key="4">
    <source>
        <dbReference type="Proteomes" id="UP000728185"/>
    </source>
</evidence>
<evidence type="ECO:0000256" key="2">
    <source>
        <dbReference type="SAM" id="MobiDB-lite"/>
    </source>
</evidence>
<dbReference type="Proteomes" id="UP000728185">
    <property type="component" value="Unassembled WGS sequence"/>
</dbReference>
<dbReference type="EMBL" id="LUCM01010185">
    <property type="protein sequence ID" value="KAA0185837.1"/>
    <property type="molecule type" value="Genomic_DNA"/>
</dbReference>
<evidence type="ECO:0000256" key="1">
    <source>
        <dbReference type="SAM" id="Coils"/>
    </source>
</evidence>